<reference evidence="2 3" key="1">
    <citation type="submission" date="2022-01" db="EMBL/GenBank/DDBJ databases">
        <authorList>
            <person name="Xiong W."/>
            <person name="Schranz E."/>
        </authorList>
    </citation>
    <scope>NUCLEOTIDE SEQUENCE [LARGE SCALE GENOMIC DNA]</scope>
</reference>
<protein>
    <recommendedName>
        <fullName evidence="1">Agenet domain-containing protein</fullName>
    </recommendedName>
</protein>
<dbReference type="EMBL" id="CAKMRJ010000502">
    <property type="protein sequence ID" value="CAH1419721.1"/>
    <property type="molecule type" value="Genomic_DNA"/>
</dbReference>
<dbReference type="InterPro" id="IPR014002">
    <property type="entry name" value="Agenet_dom_plant"/>
</dbReference>
<name>A0AAU9LY02_9ASTR</name>
<keyword evidence="3" id="KW-1185">Reference proteome</keyword>
<comment type="caution">
    <text evidence="2">The sequence shown here is derived from an EMBL/GenBank/DDBJ whole genome shotgun (WGS) entry which is preliminary data.</text>
</comment>
<dbReference type="AlphaFoldDB" id="A0AAU9LY02"/>
<feature type="domain" description="Agenet" evidence="1">
    <location>
        <begin position="94"/>
        <end position="149"/>
    </location>
</feature>
<proteinExistence type="predicted"/>
<dbReference type="PANTHER" id="PTHR31917">
    <property type="entry name" value="AGENET DOMAIN-CONTAINING PROTEIN-RELATED"/>
    <property type="match status" value="1"/>
</dbReference>
<dbReference type="Pfam" id="PF05641">
    <property type="entry name" value="Agenet"/>
    <property type="match status" value="1"/>
</dbReference>
<dbReference type="Proteomes" id="UP001157418">
    <property type="component" value="Unassembled WGS sequence"/>
</dbReference>
<evidence type="ECO:0000313" key="2">
    <source>
        <dbReference type="EMBL" id="CAH1419721.1"/>
    </source>
</evidence>
<gene>
    <name evidence="2" type="ORF">LVIROSA_LOCUS7231</name>
</gene>
<dbReference type="PANTHER" id="PTHR31917:SF148">
    <property type="entry name" value="DUF724 DOMAIN-CONTAINING PROTEIN 2"/>
    <property type="match status" value="1"/>
</dbReference>
<sequence length="157" mass="18163">MNRSPVRMVGIIFDEIAIKPCLTGATRIASTSQANLVFDKVAYIPQRTKKKHHRQQWRMKEATGTLLNDDGFAPLREIVTVDQIRPLPPEVKATEFSLLDLVDAYDKDGWWVGKVIRKTGSNYLVYFEDSREEIVYPLSMLRIHQEWDGRVWVSSKK</sequence>
<dbReference type="SMART" id="SM00743">
    <property type="entry name" value="Agenet"/>
    <property type="match status" value="1"/>
</dbReference>
<accession>A0AAU9LY02</accession>
<dbReference type="InterPro" id="IPR008395">
    <property type="entry name" value="Agenet-like_dom"/>
</dbReference>
<evidence type="ECO:0000259" key="1">
    <source>
        <dbReference type="SMART" id="SM00743"/>
    </source>
</evidence>
<organism evidence="2 3">
    <name type="scientific">Lactuca virosa</name>
    <dbReference type="NCBI Taxonomy" id="75947"/>
    <lineage>
        <taxon>Eukaryota</taxon>
        <taxon>Viridiplantae</taxon>
        <taxon>Streptophyta</taxon>
        <taxon>Embryophyta</taxon>
        <taxon>Tracheophyta</taxon>
        <taxon>Spermatophyta</taxon>
        <taxon>Magnoliopsida</taxon>
        <taxon>eudicotyledons</taxon>
        <taxon>Gunneridae</taxon>
        <taxon>Pentapetalae</taxon>
        <taxon>asterids</taxon>
        <taxon>campanulids</taxon>
        <taxon>Asterales</taxon>
        <taxon>Asteraceae</taxon>
        <taxon>Cichorioideae</taxon>
        <taxon>Cichorieae</taxon>
        <taxon>Lactucinae</taxon>
        <taxon>Lactuca</taxon>
    </lineage>
</organism>
<dbReference type="CDD" id="cd20406">
    <property type="entry name" value="Tudor_Agenet_AtDUF_rpt2_4"/>
    <property type="match status" value="1"/>
</dbReference>
<evidence type="ECO:0000313" key="3">
    <source>
        <dbReference type="Proteomes" id="UP001157418"/>
    </source>
</evidence>